<accession>A0A437REJ8</accession>
<proteinExistence type="predicted"/>
<name>A0A437REJ8_9BURK</name>
<dbReference type="AlphaFoldDB" id="A0A437REJ8"/>
<dbReference type="OrthoDB" id="119905at2"/>
<feature type="signal peptide" evidence="1">
    <location>
        <begin position="1"/>
        <end position="30"/>
    </location>
</feature>
<evidence type="ECO:0000256" key="1">
    <source>
        <dbReference type="SAM" id="SignalP"/>
    </source>
</evidence>
<dbReference type="Proteomes" id="UP000285575">
    <property type="component" value="Unassembled WGS sequence"/>
</dbReference>
<feature type="chain" id="PRO_5019107761" evidence="1">
    <location>
        <begin position="31"/>
        <end position="195"/>
    </location>
</feature>
<evidence type="ECO:0000313" key="3">
    <source>
        <dbReference type="Proteomes" id="UP000285575"/>
    </source>
</evidence>
<reference evidence="2 3" key="1">
    <citation type="submission" date="2019-01" db="EMBL/GenBank/DDBJ databases">
        <authorList>
            <person name="Chen W.-M."/>
        </authorList>
    </citation>
    <scope>NUCLEOTIDE SEQUENCE [LARGE SCALE GENOMIC DNA]</scope>
    <source>
        <strain evidence="2 3">KYPY4</strain>
    </source>
</reference>
<dbReference type="RefSeq" id="WP_128229292.1">
    <property type="nucleotide sequence ID" value="NZ_SACR01000004.1"/>
</dbReference>
<gene>
    <name evidence="2" type="ORF">EOE66_13650</name>
</gene>
<evidence type="ECO:0000313" key="2">
    <source>
        <dbReference type="EMBL" id="RVU45190.1"/>
    </source>
</evidence>
<comment type="caution">
    <text evidence="2">The sequence shown here is derived from an EMBL/GenBank/DDBJ whole genome shotgun (WGS) entry which is preliminary data.</text>
</comment>
<keyword evidence="1" id="KW-0732">Signal</keyword>
<organism evidence="2 3">
    <name type="scientific">Rubrivivax rivuli</name>
    <dbReference type="NCBI Taxonomy" id="1862385"/>
    <lineage>
        <taxon>Bacteria</taxon>
        <taxon>Pseudomonadati</taxon>
        <taxon>Pseudomonadota</taxon>
        <taxon>Betaproteobacteria</taxon>
        <taxon>Burkholderiales</taxon>
        <taxon>Sphaerotilaceae</taxon>
        <taxon>Rubrivivax</taxon>
    </lineage>
</organism>
<dbReference type="EMBL" id="SACR01000004">
    <property type="protein sequence ID" value="RVU45190.1"/>
    <property type="molecule type" value="Genomic_DNA"/>
</dbReference>
<protein>
    <submittedName>
        <fullName evidence="2">Uncharacterized protein</fullName>
    </submittedName>
</protein>
<keyword evidence="3" id="KW-1185">Reference proteome</keyword>
<sequence>MPTRPLARTALPSATSLLAALLLCTLPAHAQTSGKPASAAEEGFSAGISVKSGTTFEKLGLPGYPGATPHADPGEDGQKSGASIGVNFGVFGVQVNTLKLRSSDSVEAVAAWYREQLPRLGPVLDCSANGPADPAPLPDKQADKQVLRCGSDRAKPGAALFKLGQRAQQRIVAIEKLAAGGTRLTLVRVDTRGVD</sequence>